<dbReference type="AlphaFoldDB" id="A0A1Y0B290"/>
<protein>
    <submittedName>
        <fullName evidence="1">Uncharacterized protein</fullName>
    </submittedName>
</protein>
<gene>
    <name evidence="1" type="ORF">AEK19_MT1301</name>
</gene>
<proteinExistence type="predicted"/>
<organism evidence="1">
    <name type="scientific">Utricularia reniformis</name>
    <dbReference type="NCBI Taxonomy" id="192314"/>
    <lineage>
        <taxon>Eukaryota</taxon>
        <taxon>Viridiplantae</taxon>
        <taxon>Streptophyta</taxon>
        <taxon>Embryophyta</taxon>
        <taxon>Tracheophyta</taxon>
        <taxon>Spermatophyta</taxon>
        <taxon>Magnoliopsida</taxon>
        <taxon>eudicotyledons</taxon>
        <taxon>Gunneridae</taxon>
        <taxon>Pentapetalae</taxon>
        <taxon>asterids</taxon>
        <taxon>lamiids</taxon>
        <taxon>Lamiales</taxon>
        <taxon>Lentibulariaceae</taxon>
        <taxon>Utricularia</taxon>
    </lineage>
</organism>
<keyword evidence="1" id="KW-0496">Mitochondrion</keyword>
<reference evidence="1" key="1">
    <citation type="submission" date="2017-03" db="EMBL/GenBank/DDBJ databases">
        <title>The mitochondrial genome of the carnivorous plant Utricularia reniformis (Lentibulariaceae): structure, comparative analysis and evolutionary landmarks.</title>
        <authorList>
            <person name="Silva S.R."/>
            <person name="Alvarenga D.O."/>
            <person name="Michael T.P."/>
            <person name="Miranda V.F.O."/>
            <person name="Varani A.M."/>
        </authorList>
    </citation>
    <scope>NUCLEOTIDE SEQUENCE</scope>
</reference>
<dbReference type="EMBL" id="KY774314">
    <property type="protein sequence ID" value="ART31504.1"/>
    <property type="molecule type" value="Genomic_DNA"/>
</dbReference>
<geneLocation type="mitochondrion" evidence="1"/>
<evidence type="ECO:0000313" key="1">
    <source>
        <dbReference type="EMBL" id="ART31504.1"/>
    </source>
</evidence>
<accession>A0A1Y0B290</accession>
<sequence length="91" mass="10550">MHTVLLLAYHRTQSVPIEASLDCLFALFSPYSRLQEFRELRRKRLRDLITLEIRVSILDIAQQGGSRLNKEDRFSTETTSMDEVLACLPLL</sequence>
<name>A0A1Y0B290_9LAMI</name>